<keyword evidence="1" id="KW-0560">Oxidoreductase</keyword>
<dbReference type="SUPFAM" id="SSF51735">
    <property type="entry name" value="NAD(P)-binding Rossmann-fold domains"/>
    <property type="match status" value="1"/>
</dbReference>
<feature type="domain" description="Gfo/Idh/MocA-like oxidoreductase N-terminal" evidence="2">
    <location>
        <begin position="4"/>
        <end position="120"/>
    </location>
</feature>
<comment type="caution">
    <text evidence="4">The sequence shown here is derived from an EMBL/GenBank/DDBJ whole genome shotgun (WGS) entry which is preliminary data.</text>
</comment>
<dbReference type="InterPro" id="IPR055170">
    <property type="entry name" value="GFO_IDH_MocA-like_dom"/>
</dbReference>
<dbReference type="EMBL" id="JBHUMF010000001">
    <property type="protein sequence ID" value="MFD2679160.1"/>
    <property type="molecule type" value="Genomic_DNA"/>
</dbReference>
<dbReference type="InterPro" id="IPR000683">
    <property type="entry name" value="Gfo/Idh/MocA-like_OxRdtase_N"/>
</dbReference>
<accession>A0ABW5RKK0</accession>
<proteinExistence type="predicted"/>
<keyword evidence="5" id="KW-1185">Reference proteome</keyword>
<gene>
    <name evidence="4" type="ORF">ACFSUL_00175</name>
</gene>
<organism evidence="4 5">
    <name type="scientific">Bacillus seohaeanensis</name>
    <dbReference type="NCBI Taxonomy" id="284580"/>
    <lineage>
        <taxon>Bacteria</taxon>
        <taxon>Bacillati</taxon>
        <taxon>Bacillota</taxon>
        <taxon>Bacilli</taxon>
        <taxon>Bacillales</taxon>
        <taxon>Bacillaceae</taxon>
        <taxon>Bacillus</taxon>
    </lineage>
</organism>
<evidence type="ECO:0000313" key="5">
    <source>
        <dbReference type="Proteomes" id="UP001597506"/>
    </source>
</evidence>
<dbReference type="Pfam" id="PF22725">
    <property type="entry name" value="GFO_IDH_MocA_C3"/>
    <property type="match status" value="1"/>
</dbReference>
<dbReference type="PANTHER" id="PTHR43818:SF11">
    <property type="entry name" value="BCDNA.GH03377"/>
    <property type="match status" value="1"/>
</dbReference>
<dbReference type="PANTHER" id="PTHR43818">
    <property type="entry name" value="BCDNA.GH03377"/>
    <property type="match status" value="1"/>
</dbReference>
<name>A0ABW5RKK0_9BACI</name>
<evidence type="ECO:0000256" key="1">
    <source>
        <dbReference type="ARBA" id="ARBA00023002"/>
    </source>
</evidence>
<dbReference type="SUPFAM" id="SSF55347">
    <property type="entry name" value="Glyceraldehyde-3-phosphate dehydrogenase-like, C-terminal domain"/>
    <property type="match status" value="1"/>
</dbReference>
<evidence type="ECO:0000313" key="4">
    <source>
        <dbReference type="EMBL" id="MFD2679160.1"/>
    </source>
</evidence>
<dbReference type="Gene3D" id="3.40.50.720">
    <property type="entry name" value="NAD(P)-binding Rossmann-like Domain"/>
    <property type="match status" value="1"/>
</dbReference>
<reference evidence="5" key="1">
    <citation type="journal article" date="2019" name="Int. J. Syst. Evol. Microbiol.">
        <title>The Global Catalogue of Microorganisms (GCM) 10K type strain sequencing project: providing services to taxonomists for standard genome sequencing and annotation.</title>
        <authorList>
            <consortium name="The Broad Institute Genomics Platform"/>
            <consortium name="The Broad Institute Genome Sequencing Center for Infectious Disease"/>
            <person name="Wu L."/>
            <person name="Ma J."/>
        </authorList>
    </citation>
    <scope>NUCLEOTIDE SEQUENCE [LARGE SCALE GENOMIC DNA]</scope>
    <source>
        <strain evidence="5">KCTC 3913</strain>
    </source>
</reference>
<dbReference type="Pfam" id="PF01408">
    <property type="entry name" value="GFO_IDH_MocA"/>
    <property type="match status" value="1"/>
</dbReference>
<feature type="domain" description="GFO/IDH/MocA-like oxidoreductase" evidence="3">
    <location>
        <begin position="131"/>
        <end position="264"/>
    </location>
</feature>
<evidence type="ECO:0000259" key="3">
    <source>
        <dbReference type="Pfam" id="PF22725"/>
    </source>
</evidence>
<sequence>MMSINVGLVGCGNISGIYLENSSHYSQFTITACADLDYTKAEAAAARYGIPHVMSVEELIKSPDIDIILNLTVPQAHAEISIQAMENNKHVYSEKPLAISYEDGKRIIKKAKEKNVLVGVAPDTFLGESVQLAGKLIKDGAIGRVVGATAFMMSSGPESWHPNPEFFYRVGGGPMFDMGPYYLTALVSLLGPVTRIMGSTRITHSERTITSPKRYGEKIVVQVPTHVTGILDFENEATTTITTSFDVSGSRTPYIEIYGEKGTISLPDPNHFHRPLLLKLRGEEDWKEMKRETTLPDNARGVGLADMAEAIESGTTPRASGEMAFHVLEIMHGIHDSSKRGKRYYMQSTFTKPELLVEKEGETVWGK</sequence>
<evidence type="ECO:0000259" key="2">
    <source>
        <dbReference type="Pfam" id="PF01408"/>
    </source>
</evidence>
<dbReference type="Proteomes" id="UP001597506">
    <property type="component" value="Unassembled WGS sequence"/>
</dbReference>
<protein>
    <submittedName>
        <fullName evidence="4">Gfo/Idh/MocA family protein</fullName>
    </submittedName>
</protein>
<dbReference type="RefSeq" id="WP_377931563.1">
    <property type="nucleotide sequence ID" value="NZ_JBHUMF010000001.1"/>
</dbReference>
<dbReference type="Gene3D" id="3.30.360.10">
    <property type="entry name" value="Dihydrodipicolinate Reductase, domain 2"/>
    <property type="match status" value="1"/>
</dbReference>
<dbReference type="InterPro" id="IPR050463">
    <property type="entry name" value="Gfo/Idh/MocA_oxidrdct_glycsds"/>
</dbReference>
<dbReference type="InterPro" id="IPR036291">
    <property type="entry name" value="NAD(P)-bd_dom_sf"/>
</dbReference>